<sequence length="76" mass="8255">MDDVVTQLRGAIAGGDRERARLLLHPYLQWSPPDGTVVRGRAEVLALLRDGPVPEPPVSAALRDGQVYRWVCPPAG</sequence>
<accession>A0ABX0H0C1</accession>
<gene>
    <name evidence="1" type="ORF">G9H71_15950</name>
</gene>
<dbReference type="Proteomes" id="UP000800981">
    <property type="component" value="Unassembled WGS sequence"/>
</dbReference>
<protein>
    <submittedName>
        <fullName evidence="1">Nuclear transport factor 2 family protein</fullName>
    </submittedName>
</protein>
<evidence type="ECO:0000313" key="2">
    <source>
        <dbReference type="Proteomes" id="UP000800981"/>
    </source>
</evidence>
<proteinExistence type="predicted"/>
<reference evidence="1 2" key="1">
    <citation type="submission" date="2020-03" db="EMBL/GenBank/DDBJ databases">
        <title>Two novel Motilibacter sp.</title>
        <authorList>
            <person name="Liu S."/>
        </authorList>
    </citation>
    <scope>NUCLEOTIDE SEQUENCE [LARGE SCALE GENOMIC DNA]</scope>
    <source>
        <strain evidence="1 2">E257</strain>
    </source>
</reference>
<dbReference type="RefSeq" id="WP_166283557.1">
    <property type="nucleotide sequence ID" value="NZ_JAANNP010000022.1"/>
</dbReference>
<dbReference type="EMBL" id="JAANNP010000022">
    <property type="protein sequence ID" value="NHC15275.1"/>
    <property type="molecule type" value="Genomic_DNA"/>
</dbReference>
<dbReference type="InterPro" id="IPR032710">
    <property type="entry name" value="NTF2-like_dom_sf"/>
</dbReference>
<keyword evidence="2" id="KW-1185">Reference proteome</keyword>
<comment type="caution">
    <text evidence="1">The sequence shown here is derived from an EMBL/GenBank/DDBJ whole genome shotgun (WGS) entry which is preliminary data.</text>
</comment>
<organism evidence="1 2">
    <name type="scientific">Motilibacter deserti</name>
    <dbReference type="NCBI Taxonomy" id="2714956"/>
    <lineage>
        <taxon>Bacteria</taxon>
        <taxon>Bacillati</taxon>
        <taxon>Actinomycetota</taxon>
        <taxon>Actinomycetes</taxon>
        <taxon>Motilibacterales</taxon>
        <taxon>Motilibacteraceae</taxon>
        <taxon>Motilibacter</taxon>
    </lineage>
</organism>
<name>A0ABX0H0C1_9ACTN</name>
<dbReference type="SUPFAM" id="SSF54427">
    <property type="entry name" value="NTF2-like"/>
    <property type="match status" value="1"/>
</dbReference>
<evidence type="ECO:0000313" key="1">
    <source>
        <dbReference type="EMBL" id="NHC15275.1"/>
    </source>
</evidence>